<dbReference type="InterPro" id="IPR001457">
    <property type="entry name" value="NADH_UbQ/plastoQ_OxRdtase_su6"/>
</dbReference>
<organism evidence="3 4">
    <name type="scientific">Nitrospira defluvii</name>
    <dbReference type="NCBI Taxonomy" id="330214"/>
    <lineage>
        <taxon>Bacteria</taxon>
        <taxon>Pseudomonadati</taxon>
        <taxon>Nitrospirota</taxon>
        <taxon>Nitrospiria</taxon>
        <taxon>Nitrospirales</taxon>
        <taxon>Nitrospiraceae</taxon>
        <taxon>Nitrospira</taxon>
    </lineage>
</organism>
<keyword evidence="2" id="KW-0472">Membrane</keyword>
<dbReference type="EC" id="7.1.1.-" evidence="2"/>
<evidence type="ECO:0000256" key="2">
    <source>
        <dbReference type="RuleBase" id="RU004429"/>
    </source>
</evidence>
<keyword evidence="2" id="KW-0874">Quinone</keyword>
<evidence type="ECO:0000313" key="3">
    <source>
        <dbReference type="EMBL" id="CAE6708301.1"/>
    </source>
</evidence>
<sequence length="174" mass="18786">MAFLFFAYFAVVSIVAGILTVSLKNPVQCGLALLALLLHVSGLFVMLNAEFLWAVQVIVYAGAILVLYLFVLMLLNLKTDDRYFHAKTPYLLAPAAIGLAYLVFLLVRSPFSGSRGDASTAAILLNGDAHAVGIKMFSDYLLQFEIIGVFLTGAIVGAIVLAKTPKSIETRRDA</sequence>
<feature type="transmembrane region" description="Helical" evidence="2">
    <location>
        <begin position="6"/>
        <end position="23"/>
    </location>
</feature>
<proteinExistence type="inferred from homology"/>
<dbReference type="PANTHER" id="PTHR33269">
    <property type="entry name" value="NADH-UBIQUINONE OXIDOREDUCTASE CHAIN 6"/>
    <property type="match status" value="1"/>
</dbReference>
<name>A0ABM8QPG9_9BACT</name>
<feature type="transmembrane region" description="Helical" evidence="2">
    <location>
        <begin position="53"/>
        <end position="77"/>
    </location>
</feature>
<keyword evidence="2" id="KW-1133">Transmembrane helix</keyword>
<evidence type="ECO:0000313" key="4">
    <source>
        <dbReference type="Proteomes" id="UP000675880"/>
    </source>
</evidence>
<dbReference type="PANTHER" id="PTHR33269:SF17">
    <property type="entry name" value="NADH-UBIQUINONE OXIDOREDUCTASE CHAIN 6"/>
    <property type="match status" value="1"/>
</dbReference>
<accession>A0ABM8QPG9</accession>
<comment type="similarity">
    <text evidence="1 2">Belongs to the complex I subunit 6 family.</text>
</comment>
<comment type="subcellular location">
    <subcellularLocation>
        <location evidence="2">Cell membrane</location>
        <topology evidence="2">Multi-pass membrane protein</topology>
    </subcellularLocation>
</comment>
<keyword evidence="2" id="KW-0812">Transmembrane</keyword>
<dbReference type="Gene3D" id="1.20.120.1200">
    <property type="entry name" value="NADH-ubiquinone/plastoquinone oxidoreductase chain 6, subunit NuoJ"/>
    <property type="match status" value="1"/>
</dbReference>
<feature type="transmembrane region" description="Helical" evidence="2">
    <location>
        <begin position="89"/>
        <end position="107"/>
    </location>
</feature>
<dbReference type="RefSeq" id="WP_213040875.1">
    <property type="nucleotide sequence ID" value="NZ_CAJNBJ010000001.1"/>
</dbReference>
<comment type="catalytic activity">
    <reaction evidence="2">
        <text>a quinone + NADH + 5 H(+)(in) = a quinol + NAD(+) + 4 H(+)(out)</text>
        <dbReference type="Rhea" id="RHEA:57888"/>
        <dbReference type="ChEBI" id="CHEBI:15378"/>
        <dbReference type="ChEBI" id="CHEBI:24646"/>
        <dbReference type="ChEBI" id="CHEBI:57540"/>
        <dbReference type="ChEBI" id="CHEBI:57945"/>
        <dbReference type="ChEBI" id="CHEBI:132124"/>
    </reaction>
</comment>
<comment type="caution">
    <text evidence="3">The sequence shown here is derived from an EMBL/GenBank/DDBJ whole genome shotgun (WGS) entry which is preliminary data.</text>
</comment>
<feature type="transmembrane region" description="Helical" evidence="2">
    <location>
        <begin position="140"/>
        <end position="162"/>
    </location>
</feature>
<keyword evidence="2" id="KW-1003">Cell membrane</keyword>
<protein>
    <recommendedName>
        <fullName evidence="2">NADH-quinone oxidoreductase subunit J</fullName>
        <ecNumber evidence="2">7.1.1.-</ecNumber>
    </recommendedName>
</protein>
<dbReference type="InterPro" id="IPR042106">
    <property type="entry name" value="Nuo/plastoQ_OxRdtase_6_NuoJ"/>
</dbReference>
<keyword evidence="2" id="KW-0520">NAD</keyword>
<dbReference type="Pfam" id="PF00499">
    <property type="entry name" value="Oxidored_q3"/>
    <property type="match status" value="1"/>
</dbReference>
<evidence type="ECO:0000256" key="1">
    <source>
        <dbReference type="ARBA" id="ARBA00005698"/>
    </source>
</evidence>
<reference evidence="3 4" key="1">
    <citation type="submission" date="2021-02" db="EMBL/GenBank/DDBJ databases">
        <authorList>
            <person name="Han P."/>
        </authorList>
    </citation>
    <scope>NUCLEOTIDE SEQUENCE [LARGE SCALE GENOMIC DNA]</scope>
    <source>
        <strain evidence="3">Candidatus Nitrospira sp. ZN2</strain>
    </source>
</reference>
<dbReference type="EMBL" id="CAJNBJ010000001">
    <property type="protein sequence ID" value="CAE6708301.1"/>
    <property type="molecule type" value="Genomic_DNA"/>
</dbReference>
<keyword evidence="4" id="KW-1185">Reference proteome</keyword>
<dbReference type="Proteomes" id="UP000675880">
    <property type="component" value="Unassembled WGS sequence"/>
</dbReference>
<comment type="function">
    <text evidence="2">NDH-1 shuttles electrons from NADH, via FMN and iron-sulfur (Fe-S) centers, to quinones in the respiratory chain. Couples the redox reaction to proton translocation (for every two electrons transferred, four hydrogen ions are translocated across the cytoplasmic membrane), and thus conserves the redox energy in a proton gradient.</text>
</comment>
<gene>
    <name evidence="3" type="ORF">NSPZN2_11088</name>
</gene>
<feature type="transmembrane region" description="Helical" evidence="2">
    <location>
        <begin position="30"/>
        <end position="47"/>
    </location>
</feature>